<dbReference type="Proteomes" id="UP000307092">
    <property type="component" value="Unassembled WGS sequence"/>
</dbReference>
<protein>
    <submittedName>
        <fullName evidence="1">DUF429 domain-containing protein</fullName>
    </submittedName>
</protein>
<dbReference type="RefSeq" id="WP_222598037.1">
    <property type="nucleotide sequence ID" value="NZ_SUQX01000305.1"/>
</dbReference>
<sequence>MAATFVGFDSAWTDNPTLPGAICSVVYDGRRFGDFKELVRFGQALDFVREIHGLGQLTLVAIDQPTIVPNQSSMRPAERVGASVISWLGGGVQPANRARVRMFDDGAPIWSFLRDMGATEDPERGRSAAVGL</sequence>
<dbReference type="EMBL" id="SUQX01000305">
    <property type="protein sequence ID" value="TJX00720.1"/>
    <property type="molecule type" value="Genomic_DNA"/>
</dbReference>
<feature type="non-terminal residue" evidence="1">
    <location>
        <position position="132"/>
    </location>
</feature>
<evidence type="ECO:0000313" key="1">
    <source>
        <dbReference type="EMBL" id="TJX00720.1"/>
    </source>
</evidence>
<gene>
    <name evidence="1" type="ORF">E8M63_14145</name>
</gene>
<organism evidence="1 2">
    <name type="scientific">Neisseria gonorrhoeae</name>
    <dbReference type="NCBI Taxonomy" id="485"/>
    <lineage>
        <taxon>Bacteria</taxon>
        <taxon>Pseudomonadati</taxon>
        <taxon>Pseudomonadota</taxon>
        <taxon>Betaproteobacteria</taxon>
        <taxon>Neisseriales</taxon>
        <taxon>Neisseriaceae</taxon>
        <taxon>Neisseria</taxon>
    </lineage>
</organism>
<accession>A0AAX2TLC7</accession>
<name>A0AAX2TLC7_NEIGO</name>
<comment type="caution">
    <text evidence="1">The sequence shown here is derived from an EMBL/GenBank/DDBJ whole genome shotgun (WGS) entry which is preliminary data.</text>
</comment>
<dbReference type="AlphaFoldDB" id="A0AAX2TLC7"/>
<evidence type="ECO:0000313" key="2">
    <source>
        <dbReference type="Proteomes" id="UP000307092"/>
    </source>
</evidence>
<proteinExistence type="predicted"/>
<reference evidence="1 2" key="1">
    <citation type="submission" date="2019-04" db="EMBL/GenBank/DDBJ databases">
        <title>The CDC panel for molecular diagnostics of ciprofloxacin resistance and its use for research and clinical development.</title>
        <authorList>
            <person name="Liu H."/>
            <person name="Tang K."/>
            <person name="Pham C."/>
            <person name="Schmerer M."/>
        </authorList>
    </citation>
    <scope>NUCLEOTIDE SEQUENCE [LARGE SCALE GENOMIC DNA]</scope>
    <source>
        <strain evidence="1 2">LRRBGS_0742</strain>
    </source>
</reference>